<evidence type="ECO:0000313" key="1">
    <source>
        <dbReference type="EMBL" id="HCT13622.1"/>
    </source>
</evidence>
<protein>
    <submittedName>
        <fullName evidence="1">Uncharacterized protein</fullName>
    </submittedName>
</protein>
<gene>
    <name evidence="1" type="ORF">DIW82_02175</name>
</gene>
<organism evidence="1 2">
    <name type="scientific">Corynebacterium nuruki</name>
    <dbReference type="NCBI Taxonomy" id="1032851"/>
    <lineage>
        <taxon>Bacteria</taxon>
        <taxon>Bacillati</taxon>
        <taxon>Actinomycetota</taxon>
        <taxon>Actinomycetes</taxon>
        <taxon>Mycobacteriales</taxon>
        <taxon>Corynebacteriaceae</taxon>
        <taxon>Corynebacterium</taxon>
    </lineage>
</organism>
<dbReference type="AlphaFoldDB" id="A0A3D4SWL6"/>
<accession>A0A3D4SWL6</accession>
<dbReference type="RefSeq" id="WP_273051059.1">
    <property type="nucleotide sequence ID" value="NZ_DAITTW010000104.1"/>
</dbReference>
<evidence type="ECO:0000313" key="2">
    <source>
        <dbReference type="Proteomes" id="UP000261739"/>
    </source>
</evidence>
<name>A0A3D4SWL6_9CORY</name>
<dbReference type="EMBL" id="DQID01000059">
    <property type="protein sequence ID" value="HCT13622.1"/>
    <property type="molecule type" value="Genomic_DNA"/>
</dbReference>
<proteinExistence type="predicted"/>
<sequence>MTAGQGAADRAAAEMVENITAMATGSYLREEDRALWDPPYPPEVADEVAAVLRRMVAEVREAAGAAGVPDAATLAVLAAHGALTTVSVAYGDAVFEEEEQADFRRVVVALAAEVGADAEEILADLDRVTEQE</sequence>
<reference evidence="1 2" key="1">
    <citation type="journal article" date="2018" name="Nat. Biotechnol.">
        <title>A standardized bacterial taxonomy based on genome phylogeny substantially revises the tree of life.</title>
        <authorList>
            <person name="Parks D.H."/>
            <person name="Chuvochina M."/>
            <person name="Waite D.W."/>
            <person name="Rinke C."/>
            <person name="Skarshewski A."/>
            <person name="Chaumeil P.A."/>
            <person name="Hugenholtz P."/>
        </authorList>
    </citation>
    <scope>NUCLEOTIDE SEQUENCE [LARGE SCALE GENOMIC DNA]</scope>
    <source>
        <strain evidence="1">UBA11247</strain>
    </source>
</reference>
<dbReference type="Proteomes" id="UP000261739">
    <property type="component" value="Unassembled WGS sequence"/>
</dbReference>
<dbReference type="STRING" id="863239.GCA_000213935_02701"/>
<comment type="caution">
    <text evidence="1">The sequence shown here is derived from an EMBL/GenBank/DDBJ whole genome shotgun (WGS) entry which is preliminary data.</text>
</comment>